<dbReference type="PANTHER" id="PTHR13831">
    <property type="entry name" value="MEMBER OF THE HIR1 FAMILY OF WD-REPEAT PROTEINS"/>
    <property type="match status" value="1"/>
</dbReference>
<dbReference type="InterPro" id="IPR015943">
    <property type="entry name" value="WD40/YVTN_repeat-like_dom_sf"/>
</dbReference>
<dbReference type="GO" id="GO:0006338">
    <property type="term" value="P:chromatin remodeling"/>
    <property type="evidence" value="ECO:0007669"/>
    <property type="project" value="TreeGrafter"/>
</dbReference>
<dbReference type="GO" id="GO:0006351">
    <property type="term" value="P:DNA-templated transcription"/>
    <property type="evidence" value="ECO:0007669"/>
    <property type="project" value="InterPro"/>
</dbReference>
<dbReference type="GO" id="GO:0000417">
    <property type="term" value="C:HIR complex"/>
    <property type="evidence" value="ECO:0007669"/>
    <property type="project" value="TreeGrafter"/>
</dbReference>
<protein>
    <submittedName>
        <fullName evidence="3">Uncharacterized protein</fullName>
    </submittedName>
</protein>
<feature type="region of interest" description="Disordered" evidence="2">
    <location>
        <begin position="214"/>
        <end position="296"/>
    </location>
</feature>
<feature type="repeat" description="WD" evidence="1">
    <location>
        <begin position="102"/>
        <end position="133"/>
    </location>
</feature>
<feature type="compositionally biased region" description="Polar residues" evidence="2">
    <location>
        <begin position="261"/>
        <end position="273"/>
    </location>
</feature>
<dbReference type="InterPro" id="IPR031120">
    <property type="entry name" value="HIR1-like"/>
</dbReference>
<proteinExistence type="predicted"/>
<dbReference type="STRING" id="307972.A0A2G8LII8"/>
<gene>
    <name evidence="3" type="ORF">BSL78_03030</name>
</gene>
<evidence type="ECO:0000256" key="2">
    <source>
        <dbReference type="SAM" id="MobiDB-lite"/>
    </source>
</evidence>
<feature type="compositionally biased region" description="Basic and acidic residues" evidence="2">
    <location>
        <begin position="225"/>
        <end position="239"/>
    </location>
</feature>
<dbReference type="SUPFAM" id="SSF50978">
    <property type="entry name" value="WD40 repeat-like"/>
    <property type="match status" value="1"/>
</dbReference>
<organism evidence="3 4">
    <name type="scientific">Stichopus japonicus</name>
    <name type="common">Sea cucumber</name>
    <dbReference type="NCBI Taxonomy" id="307972"/>
    <lineage>
        <taxon>Eukaryota</taxon>
        <taxon>Metazoa</taxon>
        <taxon>Echinodermata</taxon>
        <taxon>Eleutherozoa</taxon>
        <taxon>Echinozoa</taxon>
        <taxon>Holothuroidea</taxon>
        <taxon>Aspidochirotacea</taxon>
        <taxon>Aspidochirotida</taxon>
        <taxon>Stichopodidae</taxon>
        <taxon>Apostichopus</taxon>
    </lineage>
</organism>
<keyword evidence="4" id="KW-1185">Reference proteome</keyword>
<dbReference type="Proteomes" id="UP000230750">
    <property type="component" value="Unassembled WGS sequence"/>
</dbReference>
<evidence type="ECO:0000313" key="3">
    <source>
        <dbReference type="EMBL" id="PIK60032.1"/>
    </source>
</evidence>
<evidence type="ECO:0000313" key="4">
    <source>
        <dbReference type="Proteomes" id="UP000230750"/>
    </source>
</evidence>
<dbReference type="GO" id="GO:0031491">
    <property type="term" value="F:nucleosome binding"/>
    <property type="evidence" value="ECO:0007669"/>
    <property type="project" value="TreeGrafter"/>
</dbReference>
<dbReference type="GO" id="GO:0005634">
    <property type="term" value="C:nucleus"/>
    <property type="evidence" value="ECO:0007669"/>
    <property type="project" value="InterPro"/>
</dbReference>
<comment type="caution">
    <text evidence="3">The sequence shown here is derived from an EMBL/GenBank/DDBJ whole genome shotgun (WGS) entry which is preliminary data.</text>
</comment>
<dbReference type="GO" id="GO:0000785">
    <property type="term" value="C:chromatin"/>
    <property type="evidence" value="ECO:0007669"/>
    <property type="project" value="TreeGrafter"/>
</dbReference>
<dbReference type="AlphaFoldDB" id="A0A2G8LII8"/>
<dbReference type="PROSITE" id="PS50082">
    <property type="entry name" value="WD_REPEATS_2"/>
    <property type="match status" value="2"/>
</dbReference>
<dbReference type="InterPro" id="IPR001680">
    <property type="entry name" value="WD40_rpt"/>
</dbReference>
<evidence type="ECO:0000256" key="1">
    <source>
        <dbReference type="PROSITE-ProRule" id="PRU00221"/>
    </source>
</evidence>
<dbReference type="InterPro" id="IPR036322">
    <property type="entry name" value="WD40_repeat_dom_sf"/>
</dbReference>
<name>A0A2G8LII8_STIJA</name>
<dbReference type="OrthoDB" id="1741719at2759"/>
<dbReference type="EMBL" id="MRZV01000067">
    <property type="protein sequence ID" value="PIK60032.1"/>
    <property type="molecule type" value="Genomic_DNA"/>
</dbReference>
<accession>A0A2G8LII8</accession>
<feature type="repeat" description="WD" evidence="1">
    <location>
        <begin position="59"/>
        <end position="91"/>
    </location>
</feature>
<keyword evidence="1" id="KW-0853">WD repeat</keyword>
<dbReference type="PANTHER" id="PTHR13831:SF0">
    <property type="entry name" value="PROTEIN HIRA"/>
    <property type="match status" value="1"/>
</dbReference>
<sequence>MELLFRKMQKELVVVCLSYTSEKQRSGSGGVLTKWESGTSTVFGSGKVNMEQWRCSYTLRSHSGDVLDLAWSPHDAWLATCSIDNNIIIWNALKFPETISVLRGHSGMVKGVSWDPIGKYLASQGDDKSLRVWRTLDWKEETGIFKPFHERFSSNIYTKSLKKGSSKTQNYTMCAIGRKDKSVSVLGPAVVEGLWPLLGTVLFAISNLLNQKPVSVSQTKNRRSGQYDHRKSGDVKVPAEQKVLAEQQAKKKQQMQQHPQMSTPVKMNKTNPVVNGEPVDVKSQQIERPGLQSRRG</sequence>
<reference evidence="3 4" key="1">
    <citation type="journal article" date="2017" name="PLoS Biol.">
        <title>The sea cucumber genome provides insights into morphological evolution and visceral regeneration.</title>
        <authorList>
            <person name="Zhang X."/>
            <person name="Sun L."/>
            <person name="Yuan J."/>
            <person name="Sun Y."/>
            <person name="Gao Y."/>
            <person name="Zhang L."/>
            <person name="Li S."/>
            <person name="Dai H."/>
            <person name="Hamel J.F."/>
            <person name="Liu C."/>
            <person name="Yu Y."/>
            <person name="Liu S."/>
            <person name="Lin W."/>
            <person name="Guo K."/>
            <person name="Jin S."/>
            <person name="Xu P."/>
            <person name="Storey K.B."/>
            <person name="Huan P."/>
            <person name="Zhang T."/>
            <person name="Zhou Y."/>
            <person name="Zhang J."/>
            <person name="Lin C."/>
            <person name="Li X."/>
            <person name="Xing L."/>
            <person name="Huo D."/>
            <person name="Sun M."/>
            <person name="Wang L."/>
            <person name="Mercier A."/>
            <person name="Li F."/>
            <person name="Yang H."/>
            <person name="Xiang J."/>
        </authorList>
    </citation>
    <scope>NUCLEOTIDE SEQUENCE [LARGE SCALE GENOMIC DNA]</scope>
    <source>
        <strain evidence="3">Shaxun</strain>
        <tissue evidence="3">Muscle</tissue>
    </source>
</reference>
<dbReference type="Pfam" id="PF00400">
    <property type="entry name" value="WD40"/>
    <property type="match status" value="2"/>
</dbReference>
<dbReference type="PROSITE" id="PS50294">
    <property type="entry name" value="WD_REPEATS_REGION"/>
    <property type="match status" value="2"/>
</dbReference>
<dbReference type="SMART" id="SM00320">
    <property type="entry name" value="WD40"/>
    <property type="match status" value="2"/>
</dbReference>
<dbReference type="Gene3D" id="2.130.10.10">
    <property type="entry name" value="YVTN repeat-like/Quinoprotein amine dehydrogenase"/>
    <property type="match status" value="1"/>
</dbReference>